<keyword evidence="1" id="KW-0472">Membrane</keyword>
<name>A0ABD6CCT0_9EURY</name>
<evidence type="ECO:0000256" key="1">
    <source>
        <dbReference type="SAM" id="Phobius"/>
    </source>
</evidence>
<dbReference type="AlphaFoldDB" id="A0ABD6CCT0"/>
<reference evidence="2 3" key="1">
    <citation type="journal article" date="2019" name="Int. J. Syst. Evol. Microbiol.">
        <title>The Global Catalogue of Microorganisms (GCM) 10K type strain sequencing project: providing services to taxonomists for standard genome sequencing and annotation.</title>
        <authorList>
            <consortium name="The Broad Institute Genomics Platform"/>
            <consortium name="The Broad Institute Genome Sequencing Center for Infectious Disease"/>
            <person name="Wu L."/>
            <person name="Ma J."/>
        </authorList>
    </citation>
    <scope>NUCLEOTIDE SEQUENCE [LARGE SCALE GENOMIC DNA]</scope>
    <source>
        <strain evidence="2 3">CGMCC 1.12125</strain>
    </source>
</reference>
<sequence length="53" mass="5736">MDWRFIVAGFVVSVGLVVGWRETGTVSGAIFVAGLISGLFVIGWLIDKYVYGL</sequence>
<gene>
    <name evidence="2" type="ORF">ACFR9U_13835</name>
</gene>
<dbReference type="Proteomes" id="UP001597119">
    <property type="component" value="Unassembled WGS sequence"/>
</dbReference>
<evidence type="ECO:0000313" key="2">
    <source>
        <dbReference type="EMBL" id="MFD1588060.1"/>
    </source>
</evidence>
<proteinExistence type="predicted"/>
<keyword evidence="1" id="KW-1133">Transmembrane helix</keyword>
<dbReference type="EMBL" id="JBHUDJ010000007">
    <property type="protein sequence ID" value="MFD1588060.1"/>
    <property type="molecule type" value="Genomic_DNA"/>
</dbReference>
<dbReference type="RefSeq" id="WP_379814557.1">
    <property type="nucleotide sequence ID" value="NZ_JBHUDJ010000007.1"/>
</dbReference>
<evidence type="ECO:0000313" key="3">
    <source>
        <dbReference type="Proteomes" id="UP001597119"/>
    </source>
</evidence>
<feature type="transmembrane region" description="Helical" evidence="1">
    <location>
        <begin position="29"/>
        <end position="46"/>
    </location>
</feature>
<keyword evidence="1" id="KW-0812">Transmembrane</keyword>
<accession>A0ABD6CCT0</accession>
<protein>
    <submittedName>
        <fullName evidence="2">Uncharacterized protein</fullName>
    </submittedName>
</protein>
<keyword evidence="3" id="KW-1185">Reference proteome</keyword>
<comment type="caution">
    <text evidence="2">The sequence shown here is derived from an EMBL/GenBank/DDBJ whole genome shotgun (WGS) entry which is preliminary data.</text>
</comment>
<organism evidence="2 3">
    <name type="scientific">Halorientalis brevis</name>
    <dbReference type="NCBI Taxonomy" id="1126241"/>
    <lineage>
        <taxon>Archaea</taxon>
        <taxon>Methanobacteriati</taxon>
        <taxon>Methanobacteriota</taxon>
        <taxon>Stenosarchaea group</taxon>
        <taxon>Halobacteria</taxon>
        <taxon>Halobacteriales</taxon>
        <taxon>Haloarculaceae</taxon>
        <taxon>Halorientalis</taxon>
    </lineage>
</organism>